<dbReference type="InterPro" id="IPR011990">
    <property type="entry name" value="TPR-like_helical_dom_sf"/>
</dbReference>
<dbReference type="Proteomes" id="UP000285060">
    <property type="component" value="Unassembled WGS sequence"/>
</dbReference>
<name>A0A418AWS7_9STRA</name>
<dbReference type="InterPro" id="IPR055433">
    <property type="entry name" value="HAT_Syf1-like_N"/>
</dbReference>
<dbReference type="InterPro" id="IPR036034">
    <property type="entry name" value="PDZ_sf"/>
</dbReference>
<accession>A0A418AWS7</accession>
<evidence type="ECO:0000313" key="10">
    <source>
        <dbReference type="EMBL" id="RHY30031.1"/>
    </source>
</evidence>
<dbReference type="FunFam" id="1.25.40.10:FF:000796">
    <property type="entry name" value="Crooked neck pre-mRNA splicing factor 1"/>
    <property type="match status" value="1"/>
</dbReference>
<keyword evidence="3" id="KW-0507">mRNA processing</keyword>
<dbReference type="EMBL" id="QUSY01000364">
    <property type="protein sequence ID" value="RHY30031.1"/>
    <property type="molecule type" value="Genomic_DNA"/>
</dbReference>
<dbReference type="SUPFAM" id="SSF50156">
    <property type="entry name" value="PDZ domain-like"/>
    <property type="match status" value="1"/>
</dbReference>
<evidence type="ECO:0000256" key="5">
    <source>
        <dbReference type="ARBA" id="ARBA00022737"/>
    </source>
</evidence>
<evidence type="ECO:0000256" key="4">
    <source>
        <dbReference type="ARBA" id="ARBA00022728"/>
    </source>
</evidence>
<protein>
    <recommendedName>
        <fullName evidence="9">PDZ domain-containing protein</fullName>
    </recommendedName>
</protein>
<dbReference type="Gene3D" id="2.30.42.10">
    <property type="match status" value="1"/>
</dbReference>
<keyword evidence="4" id="KW-0747">Spliceosome</keyword>
<evidence type="ECO:0000256" key="3">
    <source>
        <dbReference type="ARBA" id="ARBA00022664"/>
    </source>
</evidence>
<dbReference type="GO" id="GO:0071011">
    <property type="term" value="C:precatalytic spliceosome"/>
    <property type="evidence" value="ECO:0007669"/>
    <property type="project" value="TreeGrafter"/>
</dbReference>
<comment type="similarity">
    <text evidence="2">Belongs to the crooked-neck family.</text>
</comment>
<dbReference type="FunFam" id="1.25.40.10:FF:000306">
    <property type="entry name" value="Cell cycle control protein cwf4"/>
    <property type="match status" value="1"/>
</dbReference>
<comment type="subcellular location">
    <subcellularLocation>
        <location evidence="1">Nucleus</location>
    </subcellularLocation>
</comment>
<sequence length="910" mass="106603">MEGMPRSVGIVDASILDASSPTETTSSVSLDMDLLESSTNCAHDVNASKRSCSHCDSKIDTPHERNEYDVTLEKDLYGLGIYFAKHSDSAIVDLHVPFYKLPSGRSAPGEACGMIKPGDVLLRINEEDITSYKFEEVVEALRNLSSGHVVLRFRSPEPPPLDTEGRAVDETLEQRIWDLEKDLERERKCRQIAEKKMHMYREEVLRLTNVNTVLQCNIKSLENDLRAAQKFARYAHGISTLRATTPRGGGAMSGKKSVVKNRAPAPIQITAEQLLREAQERKEESVKPSRRRITDVEELEEYRMSKRKTFETEIRRQRHHLGTWIKYAQWEETQHEFARARSVFERALDVDYKNHSLWLKYAEMEMKNKFINHARNVWDRAVSLLPRVSQFWYKYAFMEEMVGNLDAARAIFERWMEWQPDDQAWYSYIKLEVRAKEIERARAIYERYLMCHVAERAYLKFAAWEEKGQDLARARTIYERAMVELREDERSEKTYIAFAAFEERCKEFERARAIYKHALDTLPKDSAVNLYNAFINFEKQNGDRSRVEEVVIAKRRVHYETQVAKNPMDYDSWFEYIQLEEAEGNESLTREVYERAIANVPPVHEKIFWRRYIFLWIKYAVYMELVVESTEDARQVYQQCLAVIPHTTFTFSKVWVLYAKFLIRQKDVAGARRVLGEALGRCATTKLFRSYIALELMMGEVDRCRKLYEKWLVFAPHNCVAWKQYADLESGVGEVDRARAIFELAIQQQVLDKPEMMWKAYIDFEIENEELDNTRELYERLLERTKHVKVWISFAQFEGTHFDADTARDVFDRASKCLKEEEKKEDRLQLVQAWIAFEEALPGNDVANIQKAQKLLPRSVQKQRMAYAADGSELGMEVYTDYVFPDEEKSQANLKLLQAALLWKKRAREE</sequence>
<evidence type="ECO:0000313" key="11">
    <source>
        <dbReference type="Proteomes" id="UP000285060"/>
    </source>
</evidence>
<evidence type="ECO:0000256" key="1">
    <source>
        <dbReference type="ARBA" id="ARBA00004123"/>
    </source>
</evidence>
<dbReference type="Pfam" id="PF23233">
    <property type="entry name" value="HAT_Syf1_CNRKL1_N"/>
    <property type="match status" value="2"/>
</dbReference>
<dbReference type="GO" id="GO:0000974">
    <property type="term" value="C:Prp19 complex"/>
    <property type="evidence" value="ECO:0007669"/>
    <property type="project" value="TreeGrafter"/>
</dbReference>
<dbReference type="PANTHER" id="PTHR11246">
    <property type="entry name" value="PRE-MRNA SPLICING FACTOR"/>
    <property type="match status" value="1"/>
</dbReference>
<dbReference type="AlphaFoldDB" id="A0A418AWS7"/>
<dbReference type="PANTHER" id="PTHR11246:SF3">
    <property type="entry name" value="CROOKED NECK-LIKE PROTEIN 1"/>
    <property type="match status" value="1"/>
</dbReference>
<feature type="domain" description="PDZ" evidence="9">
    <location>
        <begin position="69"/>
        <end position="143"/>
    </location>
</feature>
<dbReference type="VEuPathDB" id="FungiDB:H310_12058"/>
<keyword evidence="6" id="KW-0508">mRNA splicing</keyword>
<evidence type="ECO:0000259" key="9">
    <source>
        <dbReference type="PROSITE" id="PS50106"/>
    </source>
</evidence>
<dbReference type="Pfam" id="PF23241">
    <property type="entry name" value="HAT_PRP39_C"/>
    <property type="match status" value="1"/>
</dbReference>
<reference evidence="10 11" key="1">
    <citation type="submission" date="2018-08" db="EMBL/GenBank/DDBJ databases">
        <title>Aphanomyces genome sequencing and annotation.</title>
        <authorList>
            <person name="Minardi D."/>
            <person name="Oidtmann B."/>
            <person name="Van Der Giezen M."/>
            <person name="Studholme D.J."/>
        </authorList>
    </citation>
    <scope>NUCLEOTIDE SEQUENCE [LARGE SCALE GENOMIC DNA]</scope>
    <source>
        <strain evidence="10 11">NJM0002</strain>
    </source>
</reference>
<dbReference type="SUPFAM" id="SSF48452">
    <property type="entry name" value="TPR-like"/>
    <property type="match status" value="2"/>
</dbReference>
<evidence type="ECO:0000256" key="8">
    <source>
        <dbReference type="ARBA" id="ARBA00037040"/>
    </source>
</evidence>
<dbReference type="InterPro" id="IPR045075">
    <property type="entry name" value="Syf1-like"/>
</dbReference>
<dbReference type="SMART" id="SM00386">
    <property type="entry name" value="HAT"/>
    <property type="match status" value="15"/>
</dbReference>
<dbReference type="InterPro" id="IPR001478">
    <property type="entry name" value="PDZ"/>
</dbReference>
<gene>
    <name evidence="10" type="ORF">DYB32_004684</name>
</gene>
<dbReference type="InterPro" id="IPR003107">
    <property type="entry name" value="HAT"/>
</dbReference>
<comment type="function">
    <text evidence="8">Involved in pre-mRNA splicing and cell cycle progression. Required for the spliceosome assembly and initiation of the DNA replication.</text>
</comment>
<evidence type="ECO:0000256" key="7">
    <source>
        <dbReference type="ARBA" id="ARBA00023242"/>
    </source>
</evidence>
<dbReference type="Gene3D" id="1.25.40.10">
    <property type="entry name" value="Tetratricopeptide repeat domain"/>
    <property type="match status" value="3"/>
</dbReference>
<dbReference type="GO" id="GO:0000245">
    <property type="term" value="P:spliceosomal complex assembly"/>
    <property type="evidence" value="ECO:0007669"/>
    <property type="project" value="TreeGrafter"/>
</dbReference>
<dbReference type="FunFam" id="1.25.40.10:FF:000048">
    <property type="entry name" value="Cell cycle control protein"/>
    <property type="match status" value="1"/>
</dbReference>
<proteinExistence type="inferred from homology"/>
<organism evidence="10 11">
    <name type="scientific">Aphanomyces invadans</name>
    <dbReference type="NCBI Taxonomy" id="157072"/>
    <lineage>
        <taxon>Eukaryota</taxon>
        <taxon>Sar</taxon>
        <taxon>Stramenopiles</taxon>
        <taxon>Oomycota</taxon>
        <taxon>Saprolegniomycetes</taxon>
        <taxon>Saprolegniales</taxon>
        <taxon>Verrucalvaceae</taxon>
        <taxon>Aphanomyces</taxon>
    </lineage>
</organism>
<keyword evidence="5" id="KW-0677">Repeat</keyword>
<keyword evidence="11" id="KW-1185">Reference proteome</keyword>
<comment type="caution">
    <text evidence="10">The sequence shown here is derived from an EMBL/GenBank/DDBJ whole genome shotgun (WGS) entry which is preliminary data.</text>
</comment>
<dbReference type="InterPro" id="IPR059164">
    <property type="entry name" value="HAT_PRP39_C"/>
</dbReference>
<dbReference type="PROSITE" id="PS50106">
    <property type="entry name" value="PDZ"/>
    <property type="match status" value="1"/>
</dbReference>
<dbReference type="SMART" id="SM00228">
    <property type="entry name" value="PDZ"/>
    <property type="match status" value="1"/>
</dbReference>
<evidence type="ECO:0000256" key="6">
    <source>
        <dbReference type="ARBA" id="ARBA00023187"/>
    </source>
</evidence>
<evidence type="ECO:0000256" key="2">
    <source>
        <dbReference type="ARBA" id="ARBA00008644"/>
    </source>
</evidence>
<dbReference type="GO" id="GO:0071007">
    <property type="term" value="C:U2-type catalytic step 2 spliceosome"/>
    <property type="evidence" value="ECO:0007669"/>
    <property type="project" value="TreeGrafter"/>
</dbReference>
<dbReference type="GO" id="GO:0071014">
    <property type="term" value="C:post-mRNA release spliceosomal complex"/>
    <property type="evidence" value="ECO:0007669"/>
    <property type="project" value="TreeGrafter"/>
</dbReference>
<keyword evidence="7" id="KW-0539">Nucleus</keyword>